<dbReference type="PANTHER" id="PTHR10366:SF564">
    <property type="entry name" value="STEROL-4-ALPHA-CARBOXYLATE 3-DEHYDROGENASE, DECARBOXYLATING"/>
    <property type="match status" value="1"/>
</dbReference>
<comment type="caution">
    <text evidence="4">The sequence shown here is derived from an EMBL/GenBank/DDBJ whole genome shotgun (WGS) entry which is preliminary data.</text>
</comment>
<dbReference type="Pfam" id="PF01370">
    <property type="entry name" value="Epimerase"/>
    <property type="match status" value="1"/>
</dbReference>
<dbReference type="InterPro" id="IPR036291">
    <property type="entry name" value="NAD(P)-bd_dom_sf"/>
</dbReference>
<feature type="domain" description="NAD-dependent epimerase/dehydratase" evidence="3">
    <location>
        <begin position="10"/>
        <end position="279"/>
    </location>
</feature>
<dbReference type="AlphaFoldDB" id="A0A8H4VX65"/>
<evidence type="ECO:0000256" key="2">
    <source>
        <dbReference type="ARBA" id="ARBA00023445"/>
    </source>
</evidence>
<dbReference type="InterPro" id="IPR001509">
    <property type="entry name" value="Epimerase_deHydtase"/>
</dbReference>
<comment type="similarity">
    <text evidence="2">Belongs to the NAD(P)-dependent epimerase/dehydratase family. Dihydroflavonol-4-reductase subfamily.</text>
</comment>
<evidence type="ECO:0000256" key="1">
    <source>
        <dbReference type="ARBA" id="ARBA00023002"/>
    </source>
</evidence>
<dbReference type="GO" id="GO:0016616">
    <property type="term" value="F:oxidoreductase activity, acting on the CH-OH group of donors, NAD or NADP as acceptor"/>
    <property type="evidence" value="ECO:0007669"/>
    <property type="project" value="TreeGrafter"/>
</dbReference>
<name>A0A8H4VX65_9AGAR</name>
<sequence>MPTISQGSKVLVSGANGYLAMWTVRILLERGYNVRGTVRDEGKTQFVREYFAKRGFGNDRLELVSVPDIVKEGAFDEFVKDVEGILHTASPFHSNVKEPEGKLISLRKLIDQDSDIFPRRILPSSRPGNGPNVKRIVVTSSTAAVMEPPTQPTQFSELNWNESAPKEVEEKGSNAAPMTIYRASKALAEKSAWKFVEEHKSEVKWDLSVINPPFIFGPPIHDIKSASALNTSLKLWYDTLTGEPAKTRDQLKASFTWVDVRDTALAHILALEKAEAGGERIITAAGPCLWQEWLEAANSLPQSQRPANLPVGYPDILEGERTYLANWDLSKEARILGIKFHSKAETTKDTIENFKERGW</sequence>
<dbReference type="PANTHER" id="PTHR10366">
    <property type="entry name" value="NAD DEPENDENT EPIMERASE/DEHYDRATASE"/>
    <property type="match status" value="1"/>
</dbReference>
<proteinExistence type="inferred from homology"/>
<dbReference type="Proteomes" id="UP000521872">
    <property type="component" value="Unassembled WGS sequence"/>
</dbReference>
<evidence type="ECO:0000259" key="3">
    <source>
        <dbReference type="Pfam" id="PF01370"/>
    </source>
</evidence>
<reference evidence="4 5" key="1">
    <citation type="submission" date="2019-12" db="EMBL/GenBank/DDBJ databases">
        <authorList>
            <person name="Floudas D."/>
            <person name="Bentzer J."/>
            <person name="Ahren D."/>
            <person name="Johansson T."/>
            <person name="Persson P."/>
            <person name="Tunlid A."/>
        </authorList>
    </citation>
    <scope>NUCLEOTIDE SEQUENCE [LARGE SCALE GENOMIC DNA]</scope>
    <source>
        <strain evidence="4 5">CBS 102.39</strain>
    </source>
</reference>
<accession>A0A8H4VX65</accession>
<dbReference type="SUPFAM" id="SSF51735">
    <property type="entry name" value="NAD(P)-binding Rossmann-fold domains"/>
    <property type="match status" value="1"/>
</dbReference>
<evidence type="ECO:0000313" key="4">
    <source>
        <dbReference type="EMBL" id="KAF4623189.1"/>
    </source>
</evidence>
<evidence type="ECO:0000313" key="5">
    <source>
        <dbReference type="Proteomes" id="UP000521872"/>
    </source>
</evidence>
<organism evidence="4 5">
    <name type="scientific">Agrocybe pediades</name>
    <dbReference type="NCBI Taxonomy" id="84607"/>
    <lineage>
        <taxon>Eukaryota</taxon>
        <taxon>Fungi</taxon>
        <taxon>Dikarya</taxon>
        <taxon>Basidiomycota</taxon>
        <taxon>Agaricomycotina</taxon>
        <taxon>Agaricomycetes</taxon>
        <taxon>Agaricomycetidae</taxon>
        <taxon>Agaricales</taxon>
        <taxon>Agaricineae</taxon>
        <taxon>Strophariaceae</taxon>
        <taxon>Agrocybe</taxon>
    </lineage>
</organism>
<gene>
    <name evidence="4" type="ORF">D9613_001339</name>
</gene>
<dbReference type="Gene3D" id="3.40.50.720">
    <property type="entry name" value="NAD(P)-binding Rossmann-like Domain"/>
    <property type="match status" value="1"/>
</dbReference>
<keyword evidence="5" id="KW-1185">Reference proteome</keyword>
<dbReference type="EMBL" id="JAACJL010000001">
    <property type="protein sequence ID" value="KAF4623189.1"/>
    <property type="molecule type" value="Genomic_DNA"/>
</dbReference>
<keyword evidence="1" id="KW-0560">Oxidoreductase</keyword>
<dbReference type="InterPro" id="IPR050425">
    <property type="entry name" value="NAD(P)_dehydrat-like"/>
</dbReference>
<protein>
    <recommendedName>
        <fullName evidence="3">NAD-dependent epimerase/dehydratase domain-containing protein</fullName>
    </recommendedName>
</protein>